<comment type="catalytic activity">
    <reaction evidence="14 15 17">
        <text>guanosine(37) in tRNA + S-adenosyl-L-methionine = N(1)-methylguanosine(37) in tRNA + S-adenosyl-L-homocysteine + H(+)</text>
        <dbReference type="Rhea" id="RHEA:36899"/>
        <dbReference type="Rhea" id="RHEA-COMP:10145"/>
        <dbReference type="Rhea" id="RHEA-COMP:10147"/>
        <dbReference type="ChEBI" id="CHEBI:15378"/>
        <dbReference type="ChEBI" id="CHEBI:57856"/>
        <dbReference type="ChEBI" id="CHEBI:59789"/>
        <dbReference type="ChEBI" id="CHEBI:73542"/>
        <dbReference type="ChEBI" id="CHEBI:74269"/>
        <dbReference type="EC" id="2.1.1.228"/>
    </reaction>
</comment>
<dbReference type="InterPro" id="IPR016009">
    <property type="entry name" value="tRNA_MeTrfase_TRMD/TRM10"/>
</dbReference>
<dbReference type="PANTHER" id="PTHR46417">
    <property type="entry name" value="TRNA (GUANINE-N(1)-)-METHYLTRANSFERASE"/>
    <property type="match status" value="1"/>
</dbReference>
<evidence type="ECO:0000256" key="7">
    <source>
        <dbReference type="ARBA" id="ARBA00022490"/>
    </source>
</evidence>
<dbReference type="NCBIfam" id="NF000648">
    <property type="entry name" value="PRK00026.1"/>
    <property type="match status" value="1"/>
</dbReference>
<dbReference type="SUPFAM" id="SSF75217">
    <property type="entry name" value="alpha/beta knot"/>
    <property type="match status" value="1"/>
</dbReference>
<dbReference type="InterPro" id="IPR029026">
    <property type="entry name" value="tRNA_m1G_MTases_N"/>
</dbReference>
<dbReference type="GO" id="GO:0052906">
    <property type="term" value="F:tRNA (guanine(37)-N1)-methyltransferase activity"/>
    <property type="evidence" value="ECO:0007669"/>
    <property type="project" value="UniProtKB-UniRule"/>
</dbReference>
<keyword evidence="10 15" id="KW-0949">S-adenosyl-L-methionine</keyword>
<reference evidence="19 20" key="1">
    <citation type="submission" date="2019-05" db="EMBL/GenBank/DDBJ databases">
        <authorList>
            <person name="Narsing Rao M.P."/>
            <person name="Li W.J."/>
        </authorList>
    </citation>
    <scope>NUCLEOTIDE SEQUENCE [LARGE SCALE GENOMIC DNA]</scope>
    <source>
        <strain evidence="19 20">SYSU_K30003</strain>
    </source>
</reference>
<evidence type="ECO:0000256" key="6">
    <source>
        <dbReference type="ARBA" id="ARBA00014679"/>
    </source>
</evidence>
<keyword evidence="8 15" id="KW-0489">Methyltransferase</keyword>
<dbReference type="GO" id="GO:0002939">
    <property type="term" value="P:tRNA N1-guanine methylation"/>
    <property type="evidence" value="ECO:0007669"/>
    <property type="project" value="TreeGrafter"/>
</dbReference>
<dbReference type="RefSeq" id="WP_138196691.1">
    <property type="nucleotide sequence ID" value="NZ_VCIW01000018.1"/>
</dbReference>
<dbReference type="PANTHER" id="PTHR46417:SF1">
    <property type="entry name" value="TRNA (GUANINE-N(1)-)-METHYLTRANSFERASE"/>
    <property type="match status" value="1"/>
</dbReference>
<comment type="function">
    <text evidence="1 15 17">Specifically methylates guanosine-37 in various tRNAs.</text>
</comment>
<evidence type="ECO:0000256" key="12">
    <source>
        <dbReference type="ARBA" id="ARBA00029736"/>
    </source>
</evidence>
<keyword evidence="9 15" id="KW-0808">Transferase</keyword>
<dbReference type="PIRSF" id="PIRSF000386">
    <property type="entry name" value="tRNA_mtase"/>
    <property type="match status" value="1"/>
</dbReference>
<dbReference type="InterPro" id="IPR029028">
    <property type="entry name" value="Alpha/beta_knot_MTases"/>
</dbReference>
<feature type="binding site" evidence="15 16">
    <location>
        <begin position="141"/>
        <end position="146"/>
    </location>
    <ligand>
        <name>S-adenosyl-L-methionine</name>
        <dbReference type="ChEBI" id="CHEBI:59789"/>
    </ligand>
</feature>
<dbReference type="EC" id="2.1.1.228" evidence="5 15"/>
<dbReference type="FunFam" id="1.10.1270.20:FF:000001">
    <property type="entry name" value="tRNA (guanine-N(1)-)-methyltransferase"/>
    <property type="match status" value="1"/>
</dbReference>
<accession>A0A5R9G231</accession>
<evidence type="ECO:0000256" key="14">
    <source>
        <dbReference type="ARBA" id="ARBA00047783"/>
    </source>
</evidence>
<evidence type="ECO:0000256" key="1">
    <source>
        <dbReference type="ARBA" id="ARBA00002634"/>
    </source>
</evidence>
<dbReference type="CDD" id="cd18080">
    <property type="entry name" value="TrmD-like"/>
    <property type="match status" value="1"/>
</dbReference>
<feature type="binding site" evidence="15 16">
    <location>
        <position position="121"/>
    </location>
    <ligand>
        <name>S-adenosyl-L-methionine</name>
        <dbReference type="ChEBI" id="CHEBI:59789"/>
    </ligand>
</feature>
<evidence type="ECO:0000256" key="5">
    <source>
        <dbReference type="ARBA" id="ARBA00012807"/>
    </source>
</evidence>
<evidence type="ECO:0000256" key="2">
    <source>
        <dbReference type="ARBA" id="ARBA00004496"/>
    </source>
</evidence>
<dbReference type="Gene3D" id="1.10.1270.20">
    <property type="entry name" value="tRNA(m1g37)methyltransferase, domain 2"/>
    <property type="match status" value="1"/>
</dbReference>
<evidence type="ECO:0000313" key="20">
    <source>
        <dbReference type="Proteomes" id="UP000309676"/>
    </source>
</evidence>
<evidence type="ECO:0000256" key="17">
    <source>
        <dbReference type="RuleBase" id="RU003464"/>
    </source>
</evidence>
<dbReference type="Pfam" id="PF01746">
    <property type="entry name" value="tRNA_m1G_MT"/>
    <property type="match status" value="1"/>
</dbReference>
<evidence type="ECO:0000259" key="18">
    <source>
        <dbReference type="Pfam" id="PF01746"/>
    </source>
</evidence>
<protein>
    <recommendedName>
        <fullName evidence="6 15">tRNA (guanine-N(1)-)-methyltransferase</fullName>
        <ecNumber evidence="5 15">2.1.1.228</ecNumber>
    </recommendedName>
    <alternativeName>
        <fullName evidence="12 15">M1G-methyltransferase</fullName>
    </alternativeName>
    <alternativeName>
        <fullName evidence="13 15">tRNA [GM37] methyltransferase</fullName>
    </alternativeName>
</protein>
<dbReference type="Proteomes" id="UP000309676">
    <property type="component" value="Unassembled WGS sequence"/>
</dbReference>
<dbReference type="Gene3D" id="3.40.1280.10">
    <property type="match status" value="1"/>
</dbReference>
<dbReference type="InterPro" id="IPR002649">
    <property type="entry name" value="tRNA_m1G_MeTrfase_TrmD"/>
</dbReference>
<evidence type="ECO:0000256" key="16">
    <source>
        <dbReference type="PIRSR" id="PIRSR000386-1"/>
    </source>
</evidence>
<evidence type="ECO:0000256" key="15">
    <source>
        <dbReference type="HAMAP-Rule" id="MF_00605"/>
    </source>
</evidence>
<dbReference type="HAMAP" id="MF_00605">
    <property type="entry name" value="TrmD"/>
    <property type="match status" value="1"/>
</dbReference>
<evidence type="ECO:0000256" key="13">
    <source>
        <dbReference type="ARBA" id="ARBA00033392"/>
    </source>
</evidence>
<comment type="subunit">
    <text evidence="4 15 17">Homodimer.</text>
</comment>
<proteinExistence type="inferred from homology"/>
<name>A0A5R9G231_9BACL</name>
<keyword evidence="20" id="KW-1185">Reference proteome</keyword>
<comment type="subcellular location">
    <subcellularLocation>
        <location evidence="2 15 17">Cytoplasm</location>
    </subcellularLocation>
</comment>
<keyword evidence="7 15" id="KW-0963">Cytoplasm</keyword>
<dbReference type="NCBIfam" id="TIGR00088">
    <property type="entry name" value="trmD"/>
    <property type="match status" value="1"/>
</dbReference>
<organism evidence="19 20">
    <name type="scientific">Paenibacillus antri</name>
    <dbReference type="NCBI Taxonomy" id="2582848"/>
    <lineage>
        <taxon>Bacteria</taxon>
        <taxon>Bacillati</taxon>
        <taxon>Bacillota</taxon>
        <taxon>Bacilli</taxon>
        <taxon>Bacillales</taxon>
        <taxon>Paenibacillaceae</taxon>
        <taxon>Paenibacillus</taxon>
    </lineage>
</organism>
<dbReference type="AlphaFoldDB" id="A0A5R9G231"/>
<dbReference type="InterPro" id="IPR023148">
    <property type="entry name" value="tRNA_m1G_MeTrfase_C_sf"/>
</dbReference>
<evidence type="ECO:0000313" key="19">
    <source>
        <dbReference type="EMBL" id="TLS49871.1"/>
    </source>
</evidence>
<comment type="similarity">
    <text evidence="3 15 17">Belongs to the RNA methyltransferase TrmD family.</text>
</comment>
<evidence type="ECO:0000256" key="11">
    <source>
        <dbReference type="ARBA" id="ARBA00022694"/>
    </source>
</evidence>
<evidence type="ECO:0000256" key="9">
    <source>
        <dbReference type="ARBA" id="ARBA00022679"/>
    </source>
</evidence>
<evidence type="ECO:0000256" key="8">
    <source>
        <dbReference type="ARBA" id="ARBA00022603"/>
    </source>
</evidence>
<feature type="domain" description="tRNA methyltransferase TRMD/TRM10-type" evidence="18">
    <location>
        <begin position="1"/>
        <end position="233"/>
    </location>
</feature>
<evidence type="ECO:0000256" key="10">
    <source>
        <dbReference type="ARBA" id="ARBA00022691"/>
    </source>
</evidence>
<dbReference type="OrthoDB" id="9807416at2"/>
<comment type="caution">
    <text evidence="19">The sequence shown here is derived from an EMBL/GenBank/DDBJ whole genome shotgun (WGS) entry which is preliminary data.</text>
</comment>
<sequence length="258" mass="29328">MRFDVLTLFPEMFSGMFTTSILGKAQEKGIVSLNAINFREFSGNKHHTVDDYPYGGGGGMVLKAEPIFNAVEHVVAAARAEAGEREPRAPRVVLMCPQGETYTQRKAEEFAKEDHIILVCGHYEGYDERIREHLVTDEISIGDYVLTGGEIAACAIVDSVTRLLPGALGNELSSVTDSYSTGLLEHPHYTRPAEFRGWKVPDVLISGHHVNVDAWRREQSLYRTWRRRPDLLERAELNDKERKLIERWKEEEKEKETK</sequence>
<keyword evidence="11 15" id="KW-0819">tRNA processing</keyword>
<gene>
    <name evidence="15 19" type="primary">trmD</name>
    <name evidence="19" type="ORF">FE782_22985</name>
</gene>
<dbReference type="GO" id="GO:0005829">
    <property type="term" value="C:cytosol"/>
    <property type="evidence" value="ECO:0007669"/>
    <property type="project" value="TreeGrafter"/>
</dbReference>
<evidence type="ECO:0000256" key="3">
    <source>
        <dbReference type="ARBA" id="ARBA00007630"/>
    </source>
</evidence>
<dbReference type="FunFam" id="3.40.1280.10:FF:000001">
    <property type="entry name" value="tRNA (guanine-N(1)-)-methyltransferase"/>
    <property type="match status" value="1"/>
</dbReference>
<evidence type="ECO:0000256" key="4">
    <source>
        <dbReference type="ARBA" id="ARBA00011738"/>
    </source>
</evidence>
<dbReference type="EMBL" id="VCIW01000018">
    <property type="protein sequence ID" value="TLS49871.1"/>
    <property type="molecule type" value="Genomic_DNA"/>
</dbReference>